<reference evidence="1" key="2">
    <citation type="submission" date="2015-06" db="UniProtKB">
        <authorList>
            <consortium name="EnsemblPlants"/>
        </authorList>
    </citation>
    <scope>IDENTIFICATION</scope>
</reference>
<sequence>MAESIVSGLLITASAVARPHSSHSLPHGSCATRVPQLQRDRLCVRPTVDEDEAMSIDNLRLFRRQRRQVEWSLLRALAFLFLCSLYIKQASSQISIVDEEDSEPEWAEYKIKETNMFTVDNYQQLH</sequence>
<evidence type="ECO:0000313" key="2">
    <source>
        <dbReference type="Proteomes" id="UP000008022"/>
    </source>
</evidence>
<organism evidence="1 2">
    <name type="scientific">Oryza rufipogon</name>
    <name type="common">Brownbeard rice</name>
    <name type="synonym">Asian wild rice</name>
    <dbReference type="NCBI Taxonomy" id="4529"/>
    <lineage>
        <taxon>Eukaryota</taxon>
        <taxon>Viridiplantae</taxon>
        <taxon>Streptophyta</taxon>
        <taxon>Embryophyta</taxon>
        <taxon>Tracheophyta</taxon>
        <taxon>Spermatophyta</taxon>
        <taxon>Magnoliopsida</taxon>
        <taxon>Liliopsida</taxon>
        <taxon>Poales</taxon>
        <taxon>Poaceae</taxon>
        <taxon>BOP clade</taxon>
        <taxon>Oryzoideae</taxon>
        <taxon>Oryzeae</taxon>
        <taxon>Oryzinae</taxon>
        <taxon>Oryza</taxon>
    </lineage>
</organism>
<dbReference type="EnsemblPlants" id="ORUFI08G10640.1">
    <property type="protein sequence ID" value="ORUFI08G10640.1"/>
    <property type="gene ID" value="ORUFI08G10640"/>
</dbReference>
<name>A0A0E0QGY0_ORYRU</name>
<proteinExistence type="predicted"/>
<dbReference type="AlphaFoldDB" id="A0A0E0QGY0"/>
<dbReference type="Gramene" id="ORUFI08G10640.1">
    <property type="protein sequence ID" value="ORUFI08G10640.1"/>
    <property type="gene ID" value="ORUFI08G10640"/>
</dbReference>
<dbReference type="PANTHER" id="PTHR33404:SF3">
    <property type="entry name" value="NMDA RECEPTOR SUBUNIT EPSILON-1, PUTATIVE (DUF3598)-RELATED"/>
    <property type="match status" value="1"/>
</dbReference>
<dbReference type="Proteomes" id="UP000008022">
    <property type="component" value="Unassembled WGS sequence"/>
</dbReference>
<dbReference type="PANTHER" id="PTHR33404">
    <property type="entry name" value="CELL DIVISION TOPOLOGICAL SPECIFICITY FACTOR HOMOLOG, CHLOROPLASTIC"/>
    <property type="match status" value="1"/>
</dbReference>
<protein>
    <submittedName>
        <fullName evidence="1">Uncharacterized protein</fullName>
    </submittedName>
</protein>
<evidence type="ECO:0000313" key="1">
    <source>
        <dbReference type="EnsemblPlants" id="ORUFI08G10640.1"/>
    </source>
</evidence>
<dbReference type="HOGENOM" id="CLU_162300_0_0_1"/>
<dbReference type="STRING" id="4529.A0A0E0QGY0"/>
<accession>A0A0E0QGY0</accession>
<dbReference type="GO" id="GO:0010020">
    <property type="term" value="P:chloroplast fission"/>
    <property type="evidence" value="ECO:0007669"/>
    <property type="project" value="TreeGrafter"/>
</dbReference>
<dbReference type="OMA" id="QRRQVEW"/>
<keyword evidence="2" id="KW-1185">Reference proteome</keyword>
<reference evidence="2" key="1">
    <citation type="submission" date="2013-06" db="EMBL/GenBank/DDBJ databases">
        <authorList>
            <person name="Zhao Q."/>
        </authorList>
    </citation>
    <scope>NUCLEOTIDE SEQUENCE</scope>
    <source>
        <strain evidence="2">cv. W1943</strain>
    </source>
</reference>